<dbReference type="NCBIfam" id="NF005299">
    <property type="entry name" value="PRK06827.1"/>
    <property type="match status" value="1"/>
</dbReference>
<dbReference type="KEGG" id="sgp:SpiGrapes_2922"/>
<dbReference type="GO" id="GO:0005737">
    <property type="term" value="C:cytoplasm"/>
    <property type="evidence" value="ECO:0007669"/>
    <property type="project" value="TreeGrafter"/>
</dbReference>
<dbReference type="GO" id="GO:0006015">
    <property type="term" value="P:5-phosphoribose 1-diphosphate biosynthetic process"/>
    <property type="evidence" value="ECO:0007669"/>
    <property type="project" value="TreeGrafter"/>
</dbReference>
<dbReference type="InterPro" id="IPR029099">
    <property type="entry name" value="Pribosyltran_N"/>
</dbReference>
<dbReference type="AlphaFoldDB" id="G8QX87"/>
<reference evidence="11 12" key="1">
    <citation type="submission" date="2011-11" db="EMBL/GenBank/DDBJ databases">
        <title>Complete sequence of Spirochaeta sp. grapes.</title>
        <authorList>
            <consortium name="US DOE Joint Genome Institute"/>
            <person name="Lucas S."/>
            <person name="Han J."/>
            <person name="Lapidus A."/>
            <person name="Cheng J.-F."/>
            <person name="Goodwin L."/>
            <person name="Pitluck S."/>
            <person name="Peters L."/>
            <person name="Ovchinnikova G."/>
            <person name="Munk A.C."/>
            <person name="Detter J.C."/>
            <person name="Han C."/>
            <person name="Tapia R."/>
            <person name="Land M."/>
            <person name="Hauser L."/>
            <person name="Kyrpides N."/>
            <person name="Ivanova N."/>
            <person name="Pagani I."/>
            <person name="Ritalahtilisa K."/>
            <person name="Loeffler F."/>
            <person name="Woyke T."/>
        </authorList>
    </citation>
    <scope>NUCLEOTIDE SEQUENCE [LARGE SCALE GENOMIC DNA]</scope>
    <source>
        <strain evidence="12">ATCC BAA-1885 / DSM 22778 / Grapes</strain>
    </source>
</reference>
<keyword evidence="6" id="KW-0067">ATP-binding</keyword>
<dbReference type="Pfam" id="PF13793">
    <property type="entry name" value="Pribosyltran_N"/>
    <property type="match status" value="1"/>
</dbReference>
<dbReference type="InterPro" id="IPR005946">
    <property type="entry name" value="Rib-P_diPkinase"/>
</dbReference>
<evidence type="ECO:0000259" key="9">
    <source>
        <dbReference type="Pfam" id="PF00156"/>
    </source>
</evidence>
<dbReference type="FunFam" id="3.40.50.2020:FF:000014">
    <property type="entry name" value="Ribose-phosphate pyrophosphokinase 1"/>
    <property type="match status" value="1"/>
</dbReference>
<evidence type="ECO:0000313" key="12">
    <source>
        <dbReference type="Proteomes" id="UP000005632"/>
    </source>
</evidence>
<evidence type="ECO:0000259" key="10">
    <source>
        <dbReference type="Pfam" id="PF13793"/>
    </source>
</evidence>
<keyword evidence="12" id="KW-1185">Reference proteome</keyword>
<comment type="similarity">
    <text evidence="8">Belongs to the ribose-phosphate pyrophosphokinase family.</text>
</comment>
<evidence type="ECO:0000256" key="8">
    <source>
        <dbReference type="RuleBase" id="RU004324"/>
    </source>
</evidence>
<keyword evidence="3 8" id="KW-0545">Nucleotide biosynthesis</keyword>
<evidence type="ECO:0000256" key="3">
    <source>
        <dbReference type="ARBA" id="ARBA00022727"/>
    </source>
</evidence>
<dbReference type="STRING" id="158190.SpiGrapes_2922"/>
<dbReference type="PANTHER" id="PTHR10210:SF32">
    <property type="entry name" value="RIBOSE-PHOSPHATE PYROPHOSPHOKINASE 2"/>
    <property type="match status" value="1"/>
</dbReference>
<proteinExistence type="inferred from homology"/>
<dbReference type="InterPro" id="IPR029057">
    <property type="entry name" value="PRTase-like"/>
</dbReference>
<evidence type="ECO:0000256" key="4">
    <source>
        <dbReference type="ARBA" id="ARBA00022741"/>
    </source>
</evidence>
<dbReference type="Pfam" id="PF00156">
    <property type="entry name" value="Pribosyltran"/>
    <property type="match status" value="1"/>
</dbReference>
<evidence type="ECO:0000256" key="1">
    <source>
        <dbReference type="ARBA" id="ARBA00013247"/>
    </source>
</evidence>
<dbReference type="EC" id="2.7.6.1" evidence="1"/>
<dbReference type="PANTHER" id="PTHR10210">
    <property type="entry name" value="RIBOSE-PHOSPHATE DIPHOSPHOKINASE FAMILY MEMBER"/>
    <property type="match status" value="1"/>
</dbReference>
<dbReference type="GO" id="GO:0000287">
    <property type="term" value="F:magnesium ion binding"/>
    <property type="evidence" value="ECO:0007669"/>
    <property type="project" value="InterPro"/>
</dbReference>
<gene>
    <name evidence="11" type="ordered locus">SpiGrapes_2922</name>
</gene>
<sequence length="438" mass="49095">MALLYGLRMSIIKPHKLGVIAGPGSEYFTSKVVKHLRRLYLERYEKLSASMAKRHGMSEEEILKAVTFLDDLNNKKIPRSKCPASFQCPDFSIRVKYTRFANGEEKAEILDAVRGLRVFIVYDLSNMEPVKVAGSDEPIHLSVNDHLMFLLTTINAIQLAGAESVTLVLPTYPYARQHKKSGREALTAAMFGRICEMLGVERIITLDIHSREIENSFSNLHLENLHGSYQTLIALHKLIDFSDPDLVVVAPDTGAISRNKFYAQSLHRPLAMLYKERDYSIVSKDAKHSNIKSINLLGDVHGKTVLIADDMIATGGTMILAMRELMNLGAKKIICMVSLPMFNGNAVEAFDAAYKEGVFFRIIGTNAVYHGHDLLDKEWYVQADITELFARVISRLHHGRSISPLLDNRKFIQILIDNSQANPQARVPGASAMDPDRD</sequence>
<dbReference type="GO" id="GO:0004749">
    <property type="term" value="F:ribose phosphate diphosphokinase activity"/>
    <property type="evidence" value="ECO:0007669"/>
    <property type="project" value="UniProtKB-EC"/>
</dbReference>
<protein>
    <recommendedName>
        <fullName evidence="1">ribose-phosphate diphosphokinase</fullName>
        <ecNumber evidence="1">2.7.6.1</ecNumber>
    </recommendedName>
</protein>
<dbReference type="HOGENOM" id="CLU_033546_8_0_12"/>
<evidence type="ECO:0000256" key="5">
    <source>
        <dbReference type="ARBA" id="ARBA00022777"/>
    </source>
</evidence>
<dbReference type="CDD" id="cd06223">
    <property type="entry name" value="PRTases_typeI"/>
    <property type="match status" value="1"/>
</dbReference>
<dbReference type="SUPFAM" id="SSF53271">
    <property type="entry name" value="PRTase-like"/>
    <property type="match status" value="2"/>
</dbReference>
<dbReference type="GO" id="GO:0005524">
    <property type="term" value="F:ATP binding"/>
    <property type="evidence" value="ECO:0007669"/>
    <property type="project" value="UniProtKB-KW"/>
</dbReference>
<dbReference type="GO" id="GO:0006164">
    <property type="term" value="P:purine nucleotide biosynthetic process"/>
    <property type="evidence" value="ECO:0007669"/>
    <property type="project" value="TreeGrafter"/>
</dbReference>
<name>G8QX87_SPHPG</name>
<keyword evidence="4" id="KW-0547">Nucleotide-binding</keyword>
<feature type="domain" description="Phosphoribosyltransferase" evidence="9">
    <location>
        <begin position="243"/>
        <end position="343"/>
    </location>
</feature>
<keyword evidence="5 11" id="KW-0418">Kinase</keyword>
<dbReference type="InterPro" id="IPR000836">
    <property type="entry name" value="PRTase_dom"/>
</dbReference>
<dbReference type="GO" id="GO:0016301">
    <property type="term" value="F:kinase activity"/>
    <property type="evidence" value="ECO:0007669"/>
    <property type="project" value="UniProtKB-KW"/>
</dbReference>
<accession>G8QX87</accession>
<feature type="domain" description="Ribose-phosphate pyrophosphokinase N-terminal" evidence="10">
    <location>
        <begin position="94"/>
        <end position="197"/>
    </location>
</feature>
<dbReference type="GO" id="GO:0002189">
    <property type="term" value="C:ribose phosphate diphosphokinase complex"/>
    <property type="evidence" value="ECO:0007669"/>
    <property type="project" value="TreeGrafter"/>
</dbReference>
<dbReference type="NCBIfam" id="TIGR01251">
    <property type="entry name" value="ribP_PPkin"/>
    <property type="match status" value="1"/>
</dbReference>
<evidence type="ECO:0000256" key="7">
    <source>
        <dbReference type="ARBA" id="ARBA00049535"/>
    </source>
</evidence>
<dbReference type="Proteomes" id="UP000005632">
    <property type="component" value="Chromosome"/>
</dbReference>
<dbReference type="EMBL" id="CP003155">
    <property type="protein sequence ID" value="AEV30672.1"/>
    <property type="molecule type" value="Genomic_DNA"/>
</dbReference>
<comment type="catalytic activity">
    <reaction evidence="7">
        <text>D-ribose 5-phosphate + ATP = 5-phospho-alpha-D-ribose 1-diphosphate + AMP + H(+)</text>
        <dbReference type="Rhea" id="RHEA:15609"/>
        <dbReference type="ChEBI" id="CHEBI:15378"/>
        <dbReference type="ChEBI" id="CHEBI:30616"/>
        <dbReference type="ChEBI" id="CHEBI:58017"/>
        <dbReference type="ChEBI" id="CHEBI:78346"/>
        <dbReference type="ChEBI" id="CHEBI:456215"/>
        <dbReference type="EC" id="2.7.6.1"/>
    </reaction>
</comment>
<dbReference type="SMART" id="SM01400">
    <property type="entry name" value="Pribosyltran_N"/>
    <property type="match status" value="1"/>
</dbReference>
<dbReference type="eggNOG" id="COG0462">
    <property type="taxonomic scope" value="Bacteria"/>
</dbReference>
<evidence type="ECO:0000313" key="11">
    <source>
        <dbReference type="EMBL" id="AEV30672.1"/>
    </source>
</evidence>
<organism evidence="11 12">
    <name type="scientific">Sphaerochaeta pleomorpha (strain ATCC BAA-1885 / DSM 22778 / Grapes)</name>
    <dbReference type="NCBI Taxonomy" id="158190"/>
    <lineage>
        <taxon>Bacteria</taxon>
        <taxon>Pseudomonadati</taxon>
        <taxon>Spirochaetota</taxon>
        <taxon>Spirochaetia</taxon>
        <taxon>Spirochaetales</taxon>
        <taxon>Sphaerochaetaceae</taxon>
        <taxon>Sphaerochaeta</taxon>
    </lineage>
</organism>
<evidence type="ECO:0000256" key="6">
    <source>
        <dbReference type="ARBA" id="ARBA00022840"/>
    </source>
</evidence>
<evidence type="ECO:0000256" key="2">
    <source>
        <dbReference type="ARBA" id="ARBA00022679"/>
    </source>
</evidence>
<keyword evidence="2" id="KW-0808">Transferase</keyword>
<dbReference type="Gene3D" id="3.40.50.2020">
    <property type="match status" value="2"/>
</dbReference>